<dbReference type="InterPro" id="IPR013783">
    <property type="entry name" value="Ig-like_fold"/>
</dbReference>
<dbReference type="RefSeq" id="WP_322608943.1">
    <property type="nucleotide sequence ID" value="NZ_JARVCO010000010.1"/>
</dbReference>
<dbReference type="EMBL" id="JARVCO010000010">
    <property type="protein sequence ID" value="MDZ8119155.1"/>
    <property type="molecule type" value="Genomic_DNA"/>
</dbReference>
<comment type="caution">
    <text evidence="1">The sequence shown here is derived from an EMBL/GenBank/DDBJ whole genome shotgun (WGS) entry which is preliminary data.</text>
</comment>
<name>A0ABU5MY68_9BACT</name>
<sequence>MKVYSIFRLAEALSVFVLVFGVALSGWSNPYAESVVDSYILDGNAGNSKTNPAVALGAPDDVNVSMGGPGAWMILDMGSADPVVDGPGADLEIREIGAAFGGKDESYDVYISNSTNLESFVHLGTGRAISLFDISSSGLTDARYVRIVDLATETLDTQTPGSDIDALTSMHSTGLPTGTGVLNAELTCQGILLSWEPVEGADAYYIRRSFNGISYPSTPDTEVDASATGYHDLALPDVTNLWYALTALSNGVESAAAVAEIPYFHFSGPSGPYHLGDNTAMDWDVPDPTNVITFSFSLSDVPKGPIVKLNFDLLDVDYSYNYIFVNGVNVGGLPTQSGEFWGSESMLIESGILKSGTNAVEIQARTSGGALSGSLDDFMIRNVQFHVFGTTNAVALPWVVGYSPTLTPASWESISEPIRWSPNATNETGFFRLQLPD</sequence>
<proteinExistence type="predicted"/>
<reference evidence="1 2" key="1">
    <citation type="journal article" date="2024" name="Appl. Environ. Microbiol.">
        <title>Pontiella agarivorans sp. nov., a novel marine anaerobic bacterium capable of degrading macroalgal polysaccharides and fixing nitrogen.</title>
        <authorList>
            <person name="Liu N."/>
            <person name="Kivenson V."/>
            <person name="Peng X."/>
            <person name="Cui Z."/>
            <person name="Lankiewicz T.S."/>
            <person name="Gosselin K.M."/>
            <person name="English C.J."/>
            <person name="Blair E.M."/>
            <person name="O'Malley M.A."/>
            <person name="Valentine D.L."/>
        </authorList>
    </citation>
    <scope>NUCLEOTIDE SEQUENCE [LARGE SCALE GENOMIC DNA]</scope>
    <source>
        <strain evidence="1 2">NLcol2</strain>
    </source>
</reference>
<accession>A0ABU5MY68</accession>
<keyword evidence="2" id="KW-1185">Reference proteome</keyword>
<dbReference type="Proteomes" id="UP001290861">
    <property type="component" value="Unassembled WGS sequence"/>
</dbReference>
<evidence type="ECO:0000313" key="2">
    <source>
        <dbReference type="Proteomes" id="UP001290861"/>
    </source>
</evidence>
<dbReference type="Gene3D" id="2.60.40.10">
    <property type="entry name" value="Immunoglobulins"/>
    <property type="match status" value="1"/>
</dbReference>
<organism evidence="1 2">
    <name type="scientific">Pontiella agarivorans</name>
    <dbReference type="NCBI Taxonomy" id="3038953"/>
    <lineage>
        <taxon>Bacteria</taxon>
        <taxon>Pseudomonadati</taxon>
        <taxon>Kiritimatiellota</taxon>
        <taxon>Kiritimatiellia</taxon>
        <taxon>Kiritimatiellales</taxon>
        <taxon>Pontiellaceae</taxon>
        <taxon>Pontiella</taxon>
    </lineage>
</organism>
<evidence type="ECO:0000313" key="1">
    <source>
        <dbReference type="EMBL" id="MDZ8119155.1"/>
    </source>
</evidence>
<protein>
    <recommendedName>
        <fullName evidence="3">F5/8 type C domain-containing protein</fullName>
    </recommendedName>
</protein>
<gene>
    <name evidence="1" type="ORF">P9H32_11020</name>
</gene>
<evidence type="ECO:0008006" key="3">
    <source>
        <dbReference type="Google" id="ProtNLM"/>
    </source>
</evidence>